<feature type="compositionally biased region" description="Low complexity" evidence="3">
    <location>
        <begin position="642"/>
        <end position="652"/>
    </location>
</feature>
<dbReference type="EnsemblMetazoa" id="Aqu2.1.10785_001">
    <property type="protein sequence ID" value="Aqu2.1.10785_001"/>
    <property type="gene ID" value="Aqu2.1.10785"/>
</dbReference>
<feature type="region of interest" description="Disordered" evidence="3">
    <location>
        <begin position="618"/>
        <end position="688"/>
    </location>
</feature>
<evidence type="ECO:0000256" key="3">
    <source>
        <dbReference type="SAM" id="MobiDB-lite"/>
    </source>
</evidence>
<dbReference type="AlphaFoldDB" id="A0A1X7T8Q3"/>
<sequence length="989" mass="109424">MDRNSGLVSGQYLFGWSYEHTTAVVGDVLYCWGGSQEGLDESHDSPTKRQCTSVIDAFNLLSGVWSSQPTRGTPPLGIRGVSCTTINNNIYYFGGYCGHDSCFHNSLNCLDTLTLQWKELQSTSDNSVTKRGYGGMIAMGREGEPQQLLVICGLAPISTTAQHNQFKYHEIPCFDDHLRTNEQNIYNFSSRQWVVPSVSGQCFPPTDSFIIERINHNKGIMYGGIVTDGGRDISTNSIYLFQSSHDTINWEYLKPGSIPNDGLWPKGRDSHASTIINGVSTSPTLVVIGGVDSDNELVNECLLLDTNQYNWMKIPVPDSVTGRYNHTISSFVVDPNHVFLIILGGYVETEQEDVGGGVMEWFLMMVNVSTAAALMEKDEIIQRLESQLQEIKKQLVPVTKISVYGAKVIELEDRDIKDKQIHLEDQVIVKKEKTDVTLHEHDQFSIKGTNSVCVQFNYMIPLMDNLECLSDIQVAEKKLFLIQGDKPQLMNWEKYGLRIGVQEGSLLSSETVEAAVVALVGGQFEFPPNTVLVSAVYAVSLSKPLLKRLKLEIQHCVDLTGQPDLAQYLKFAIAPMSTPSLPYRFSIVEGGEFSSNSGYGSIQRNKFCLVCILGEDSTNGENEGQEEEQDEGEGEGSDSDVDTSSTGLGSSGACKESTTKETNFPTNTVSVAGTTTTPNTDHANKAQSTGVKKAVTYAGLVYYEEDGVEDLATFTAAKNLEALIHSIERKHSQARTGPDISFSFKFPYDYVELNFTSPQKKPFTGWTLTPHTDPCRLYQEAIDKFGDKEQCYPSRCLISVYGSPDAVPFLNYFIPLEGVAHPVSLNIHRARRNLTVPVPPSTYPTTSSSSSNTITEATALSTRGANAPVTADVKKVKKVINDAIVSHYDDLTSLPKDAVSDLANKLYAVHLISEKVRDTCSMERFIMEFKASLSFKRKLPQVEEHCQKFLDSFIAVRGSCADAAIALHEDWIEAIRNELEFDFKIKCEV</sequence>
<name>A0A1X7T8Q3_AMPQE</name>
<accession>A0A1X7T8Q3</accession>
<keyword evidence="1" id="KW-0880">Kelch repeat</keyword>
<feature type="compositionally biased region" description="Low complexity" evidence="3">
    <location>
        <begin position="665"/>
        <end position="680"/>
    </location>
</feature>
<evidence type="ECO:0000256" key="2">
    <source>
        <dbReference type="ARBA" id="ARBA00022737"/>
    </source>
</evidence>
<reference evidence="4" key="1">
    <citation type="submission" date="2017-05" db="UniProtKB">
        <authorList>
            <consortium name="EnsemblMetazoa"/>
        </authorList>
    </citation>
    <scope>IDENTIFICATION</scope>
</reference>
<dbReference type="PANTHER" id="PTHR46228:SF2">
    <property type="entry name" value="KELCH REPEAT PROTEIN (AFU_ORTHOLOGUE AFUA_4G14350)"/>
    <property type="match status" value="1"/>
</dbReference>
<dbReference type="PANTHER" id="PTHR46228">
    <property type="entry name" value="KELCH DOMAIN-CONTAINING PROTEIN"/>
    <property type="match status" value="1"/>
</dbReference>
<organism evidence="4">
    <name type="scientific">Amphimedon queenslandica</name>
    <name type="common">Sponge</name>
    <dbReference type="NCBI Taxonomy" id="400682"/>
    <lineage>
        <taxon>Eukaryota</taxon>
        <taxon>Metazoa</taxon>
        <taxon>Porifera</taxon>
        <taxon>Demospongiae</taxon>
        <taxon>Heteroscleromorpha</taxon>
        <taxon>Haplosclerida</taxon>
        <taxon>Niphatidae</taxon>
        <taxon>Amphimedon</taxon>
    </lineage>
</organism>
<dbReference type="Pfam" id="PF24681">
    <property type="entry name" value="Kelch_KLHDC2_KLHL20_DRC7"/>
    <property type="match status" value="1"/>
</dbReference>
<evidence type="ECO:0000313" key="4">
    <source>
        <dbReference type="EnsemblMetazoa" id="Aqu2.1.10785_001"/>
    </source>
</evidence>
<dbReference type="OrthoDB" id="10251809at2759"/>
<dbReference type="Gene3D" id="2.120.10.80">
    <property type="entry name" value="Kelch-type beta propeller"/>
    <property type="match status" value="2"/>
</dbReference>
<evidence type="ECO:0000256" key="1">
    <source>
        <dbReference type="ARBA" id="ARBA00022441"/>
    </source>
</evidence>
<dbReference type="SUPFAM" id="SSF117281">
    <property type="entry name" value="Kelch motif"/>
    <property type="match status" value="2"/>
</dbReference>
<proteinExistence type="predicted"/>
<dbReference type="InParanoid" id="A0A1X7T8Q3"/>
<feature type="compositionally biased region" description="Acidic residues" evidence="3">
    <location>
        <begin position="623"/>
        <end position="641"/>
    </location>
</feature>
<protein>
    <submittedName>
        <fullName evidence="4">Uncharacterized protein</fullName>
    </submittedName>
</protein>
<keyword evidence="2" id="KW-0677">Repeat</keyword>
<dbReference type="InterPro" id="IPR015915">
    <property type="entry name" value="Kelch-typ_b-propeller"/>
</dbReference>